<evidence type="ECO:0000256" key="1">
    <source>
        <dbReference type="ARBA" id="ARBA00008791"/>
    </source>
</evidence>
<dbReference type="OrthoDB" id="271068at2157"/>
<feature type="domain" description="UspA" evidence="2">
    <location>
        <begin position="4"/>
        <end position="144"/>
    </location>
</feature>
<evidence type="ECO:0000313" key="6">
    <source>
        <dbReference type="Proteomes" id="UP000253273"/>
    </source>
</evidence>
<dbReference type="Proteomes" id="UP000253273">
    <property type="component" value="Chromosome"/>
</dbReference>
<protein>
    <submittedName>
        <fullName evidence="3">Universal stress protein</fullName>
    </submittedName>
</protein>
<dbReference type="PANTHER" id="PTHR46268">
    <property type="entry name" value="STRESS RESPONSE PROTEIN NHAX"/>
    <property type="match status" value="1"/>
</dbReference>
<dbReference type="PRINTS" id="PR01438">
    <property type="entry name" value="UNVRSLSTRESS"/>
</dbReference>
<dbReference type="RefSeq" id="WP_114584287.1">
    <property type="nucleotide sequence ID" value="NZ_CP031148.1"/>
</dbReference>
<accession>A0A345DYW0</accession>
<comment type="similarity">
    <text evidence="1">Belongs to the universal stress protein A family.</text>
</comment>
<reference evidence="3 6" key="2">
    <citation type="submission" date="2018-07" db="EMBL/GenBank/DDBJ databases">
        <title>Genome sequences of Haloplanus sp. CBA1113.</title>
        <authorList>
            <person name="Kim Y.B."/>
            <person name="Roh S.W."/>
        </authorList>
    </citation>
    <scope>NUCLEOTIDE SEQUENCE [LARGE SCALE GENOMIC DNA]</scope>
    <source>
        <strain evidence="3 6">CBA1113</strain>
    </source>
</reference>
<dbReference type="KEGG" id="haj:DU500_01090"/>
<dbReference type="InterPro" id="IPR014729">
    <property type="entry name" value="Rossmann-like_a/b/a_fold"/>
</dbReference>
<gene>
    <name evidence="4" type="ORF">DU484_18050</name>
    <name evidence="3" type="ORF">DU500_01090</name>
</gene>
<accession>A0A345EHD2</accession>
<organism evidence="3 6">
    <name type="scientific">Haloplanus rubicundus</name>
    <dbReference type="NCBI Taxonomy" id="1547898"/>
    <lineage>
        <taxon>Archaea</taxon>
        <taxon>Methanobacteriati</taxon>
        <taxon>Methanobacteriota</taxon>
        <taxon>Stenosarchaea group</taxon>
        <taxon>Halobacteria</taxon>
        <taxon>Halobacteriales</taxon>
        <taxon>Haloferacaceae</taxon>
        <taxon>Haloplanus</taxon>
    </lineage>
</organism>
<dbReference type="Gene3D" id="3.40.50.620">
    <property type="entry name" value="HUPs"/>
    <property type="match status" value="1"/>
</dbReference>
<dbReference type="Pfam" id="PF00582">
    <property type="entry name" value="Usp"/>
    <property type="match status" value="1"/>
</dbReference>
<evidence type="ECO:0000259" key="2">
    <source>
        <dbReference type="Pfam" id="PF00582"/>
    </source>
</evidence>
<dbReference type="InterPro" id="IPR006016">
    <property type="entry name" value="UspA"/>
</dbReference>
<evidence type="ECO:0000313" key="4">
    <source>
        <dbReference type="EMBL" id="AXG11604.1"/>
    </source>
</evidence>
<name>A0A345DYW0_9EURY</name>
<dbReference type="KEGG" id="haq:DU484_18050"/>
<dbReference type="CDD" id="cd00293">
    <property type="entry name" value="USP-like"/>
    <property type="match status" value="1"/>
</dbReference>
<dbReference type="Proteomes" id="UP000252985">
    <property type="component" value="Chromosome"/>
</dbReference>
<dbReference type="EMBL" id="CP031148">
    <property type="protein sequence ID" value="AXG11604.1"/>
    <property type="molecule type" value="Genomic_DNA"/>
</dbReference>
<dbReference type="EMBL" id="CP031150">
    <property type="protein sequence ID" value="AXG05132.1"/>
    <property type="molecule type" value="Genomic_DNA"/>
</dbReference>
<evidence type="ECO:0000313" key="3">
    <source>
        <dbReference type="EMBL" id="AXG05132.1"/>
    </source>
</evidence>
<sequence length="148" mass="15852">MAVETILVAVGPKDHERVERLTEETVDIAGPTGADVVLAHAFTEDGYEVARSKLNLDDTTPDRVAERNEPIRDLEAVLEAADIDYTIRGTVGDPGERMVEMAERTGADIVVVGGQERSPAGKALFGSVAQSIMLDAPCPTLYVRTGTE</sequence>
<dbReference type="AlphaFoldDB" id="A0A345DYW0"/>
<dbReference type="GeneID" id="37288922"/>
<keyword evidence="6" id="KW-1185">Reference proteome</keyword>
<dbReference type="InterPro" id="IPR006015">
    <property type="entry name" value="Universal_stress_UspA"/>
</dbReference>
<proteinExistence type="inferred from homology"/>
<reference evidence="4 5" key="1">
    <citation type="submission" date="2018-07" db="EMBL/GenBank/DDBJ databases">
        <title>Genome sequences of Haloplanus sp. CBA1112.</title>
        <authorList>
            <person name="Kim Y.B."/>
            <person name="Roh S.W."/>
        </authorList>
    </citation>
    <scope>NUCLEOTIDE SEQUENCE [LARGE SCALE GENOMIC DNA]</scope>
    <source>
        <strain evidence="4 5">CBA1112</strain>
    </source>
</reference>
<dbReference type="SUPFAM" id="SSF52402">
    <property type="entry name" value="Adenine nucleotide alpha hydrolases-like"/>
    <property type="match status" value="1"/>
</dbReference>
<dbReference type="PANTHER" id="PTHR46268:SF6">
    <property type="entry name" value="UNIVERSAL STRESS PROTEIN UP12"/>
    <property type="match status" value="1"/>
</dbReference>
<evidence type="ECO:0000313" key="5">
    <source>
        <dbReference type="Proteomes" id="UP000252985"/>
    </source>
</evidence>